<reference evidence="3 4" key="1">
    <citation type="submission" date="2024-10" db="EMBL/GenBank/DDBJ databases">
        <authorList>
            <person name="Kim D."/>
        </authorList>
    </citation>
    <scope>NUCLEOTIDE SEQUENCE [LARGE SCALE GENOMIC DNA]</scope>
    <source>
        <strain evidence="3">BH-2024</strain>
    </source>
</reference>
<keyword evidence="1" id="KW-0472">Membrane</keyword>
<dbReference type="InterPro" id="IPR005303">
    <property type="entry name" value="MOCOS_middle"/>
</dbReference>
<dbReference type="InterPro" id="IPR052716">
    <property type="entry name" value="MOSC_domain"/>
</dbReference>
<feature type="transmembrane region" description="Helical" evidence="1">
    <location>
        <begin position="12"/>
        <end position="30"/>
    </location>
</feature>
<organism evidence="3 4">
    <name type="scientific">Heterodera trifolii</name>
    <dbReference type="NCBI Taxonomy" id="157864"/>
    <lineage>
        <taxon>Eukaryota</taxon>
        <taxon>Metazoa</taxon>
        <taxon>Ecdysozoa</taxon>
        <taxon>Nematoda</taxon>
        <taxon>Chromadorea</taxon>
        <taxon>Rhabditida</taxon>
        <taxon>Tylenchina</taxon>
        <taxon>Tylenchomorpha</taxon>
        <taxon>Tylenchoidea</taxon>
        <taxon>Heteroderidae</taxon>
        <taxon>Heteroderinae</taxon>
        <taxon>Heterodera</taxon>
    </lineage>
</organism>
<comment type="caution">
    <text evidence="3">The sequence shown here is derived from an EMBL/GenBank/DDBJ whole genome shotgun (WGS) entry which is preliminary data.</text>
</comment>
<gene>
    <name evidence="3" type="ORF">niasHT_002603</name>
</gene>
<dbReference type="InterPro" id="IPR011037">
    <property type="entry name" value="Pyrv_Knase-like_insert_dom_sf"/>
</dbReference>
<keyword evidence="1" id="KW-1133">Transmembrane helix</keyword>
<evidence type="ECO:0000313" key="3">
    <source>
        <dbReference type="EMBL" id="KAL3120975.1"/>
    </source>
</evidence>
<proteinExistence type="predicted"/>
<keyword evidence="1" id="KW-0812">Transmembrane</keyword>
<evidence type="ECO:0000313" key="4">
    <source>
        <dbReference type="Proteomes" id="UP001620626"/>
    </source>
</evidence>
<dbReference type="PANTHER" id="PTHR36930:SF1">
    <property type="entry name" value="MOSC DOMAIN-CONTAINING PROTEIN"/>
    <property type="match status" value="1"/>
</dbReference>
<dbReference type="SUPFAM" id="SSF50800">
    <property type="entry name" value="PK beta-barrel domain-like"/>
    <property type="match status" value="1"/>
</dbReference>
<evidence type="ECO:0000256" key="1">
    <source>
        <dbReference type="SAM" id="Phobius"/>
    </source>
</evidence>
<dbReference type="Proteomes" id="UP001620626">
    <property type="component" value="Unassembled WGS sequence"/>
</dbReference>
<dbReference type="AlphaFoldDB" id="A0ABD2M0E9"/>
<dbReference type="Pfam" id="PF03473">
    <property type="entry name" value="MOSC"/>
    <property type="match status" value="1"/>
</dbReference>
<dbReference type="PANTHER" id="PTHR36930">
    <property type="entry name" value="METAL-SULFUR CLUSTER BIOSYNTHESIS PROTEINS YUAD-RELATED"/>
    <property type="match status" value="1"/>
</dbReference>
<name>A0ABD2M0E9_9BILA</name>
<protein>
    <recommendedName>
        <fullName evidence="2">MOSC domain-containing protein</fullName>
    </recommendedName>
</protein>
<evidence type="ECO:0000259" key="2">
    <source>
        <dbReference type="PROSITE" id="PS51340"/>
    </source>
</evidence>
<feature type="domain" description="MOSC" evidence="2">
    <location>
        <begin position="208"/>
        <end position="367"/>
    </location>
</feature>
<accession>A0ABD2M0E9</accession>
<dbReference type="EMBL" id="JBICBT010000202">
    <property type="protein sequence ID" value="KAL3120975.1"/>
    <property type="molecule type" value="Genomic_DNA"/>
</dbReference>
<dbReference type="Pfam" id="PF03476">
    <property type="entry name" value="MOSC_N"/>
    <property type="match status" value="1"/>
</dbReference>
<sequence length="373" mass="41760">MSDQQQSKIVGTVGAVCALGTVAMLLLLLVQRKKKQRQCNTEEYVRAGHVEQLYIYPMKSCRANKVDWLDCGERGCAHGEQRDRHFLVIDSARQNQMLTGRIYPKMLLIGVHVEQGVLLVEFPNRSSPVEVNLKEVKEQNIVRRAKLFSDLQTDGLDCGDEVAKALDEFLLEGKAAATTEDGSGGGGGGGGGTVGRKLRLLYYGGDWLYTERDPKPDKSWWSNNPVPDVQDKIAYMDLTGYMAFSSASVDDLNAHLASQEISIDARNFRPNLVVGGLPPFDEDRWLYVRAGEAEFVCYKPCTRCVMTTIDPDSGRKNEKMEPIKELRKYRLAPGKLYEVFKESPIFGVNMAIVKPGRIQVGDTVWIRYKPSPF</sequence>
<dbReference type="PROSITE" id="PS51340">
    <property type="entry name" value="MOSC"/>
    <property type="match status" value="1"/>
</dbReference>
<keyword evidence="4" id="KW-1185">Reference proteome</keyword>
<dbReference type="SUPFAM" id="SSF141673">
    <property type="entry name" value="MOSC N-terminal domain-like"/>
    <property type="match status" value="1"/>
</dbReference>
<dbReference type="InterPro" id="IPR005302">
    <property type="entry name" value="MoCF_Sase_C"/>
</dbReference>